<dbReference type="InterPro" id="IPR038694">
    <property type="entry name" value="DUF427_sf"/>
</dbReference>
<evidence type="ECO:0000313" key="2">
    <source>
        <dbReference type="EMBL" id="PHK99385.1"/>
    </source>
</evidence>
<feature type="domain" description="DUF427" evidence="1">
    <location>
        <begin position="2"/>
        <end position="88"/>
    </location>
</feature>
<keyword evidence="3" id="KW-1185">Reference proteome</keyword>
<dbReference type="RefSeq" id="WP_099106000.1">
    <property type="nucleotide sequence ID" value="NZ_JAATJF010000002.1"/>
</dbReference>
<dbReference type="Gene3D" id="2.170.150.40">
    <property type="entry name" value="Domain of unknown function (DUF427)"/>
    <property type="match status" value="1"/>
</dbReference>
<reference evidence="2 3" key="1">
    <citation type="submission" date="2017-10" db="EMBL/GenBank/DDBJ databases">
        <title>The draft genome sequence of Lewinella marina KCTC 32374.</title>
        <authorList>
            <person name="Wang K."/>
        </authorList>
    </citation>
    <scope>NUCLEOTIDE SEQUENCE [LARGE SCALE GENOMIC DNA]</scope>
    <source>
        <strain evidence="2 3">MKG-38</strain>
    </source>
</reference>
<dbReference type="InterPro" id="IPR007361">
    <property type="entry name" value="DUF427"/>
</dbReference>
<dbReference type="Proteomes" id="UP000226437">
    <property type="component" value="Unassembled WGS sequence"/>
</dbReference>
<dbReference type="Pfam" id="PF04248">
    <property type="entry name" value="NTP_transf_9"/>
    <property type="match status" value="1"/>
</dbReference>
<dbReference type="AlphaFoldDB" id="A0A2G0CHC2"/>
<evidence type="ECO:0000313" key="3">
    <source>
        <dbReference type="Proteomes" id="UP000226437"/>
    </source>
</evidence>
<organism evidence="2 3">
    <name type="scientific">Neolewinella marina</name>
    <dbReference type="NCBI Taxonomy" id="438751"/>
    <lineage>
        <taxon>Bacteria</taxon>
        <taxon>Pseudomonadati</taxon>
        <taxon>Bacteroidota</taxon>
        <taxon>Saprospiria</taxon>
        <taxon>Saprospirales</taxon>
        <taxon>Lewinellaceae</taxon>
        <taxon>Neolewinella</taxon>
    </lineage>
</organism>
<dbReference type="PANTHER" id="PTHR34310:SF5">
    <property type="entry name" value="DUF427 DOMAIN PROTEIN (AFU_ORTHOLOGUE AFUA_3G02220)"/>
    <property type="match status" value="1"/>
</dbReference>
<dbReference type="PANTHER" id="PTHR34310">
    <property type="entry name" value="DUF427 DOMAIN PROTEIN (AFU_ORTHOLOGUE AFUA_3G02220)"/>
    <property type="match status" value="1"/>
</dbReference>
<evidence type="ECO:0000259" key="1">
    <source>
        <dbReference type="Pfam" id="PF04248"/>
    </source>
</evidence>
<comment type="caution">
    <text evidence="2">The sequence shown here is derived from an EMBL/GenBank/DDBJ whole genome shotgun (WGS) entry which is preliminary data.</text>
</comment>
<protein>
    <recommendedName>
        <fullName evidence="1">DUF427 domain-containing protein</fullName>
    </recommendedName>
</protein>
<accession>A0A2G0CHC2</accession>
<dbReference type="OrthoDB" id="119916at2"/>
<sequence length="95" mass="11044">MMQATWKGQLLAQSDRTVVVEGNHYFPPESIRPEYFKASETTTFCGWKGDCKYYHLSVDGQTNPDAAWYYPEPYPRAEHIKGHLAFWKGVEVKEQ</sequence>
<dbReference type="EMBL" id="PDLO01000002">
    <property type="protein sequence ID" value="PHK99385.1"/>
    <property type="molecule type" value="Genomic_DNA"/>
</dbReference>
<name>A0A2G0CHC2_9BACT</name>
<gene>
    <name evidence="2" type="ORF">CGL56_08005</name>
</gene>
<proteinExistence type="predicted"/>